<dbReference type="InterPro" id="IPR047127">
    <property type="entry name" value="MutT-like"/>
</dbReference>
<comment type="similarity">
    <text evidence="2 12">Belongs to the Nudix hydrolase family.</text>
</comment>
<dbReference type="GO" id="GO:0044715">
    <property type="term" value="F:8-oxo-dGDP phosphatase activity"/>
    <property type="evidence" value="ECO:0007669"/>
    <property type="project" value="TreeGrafter"/>
</dbReference>
<evidence type="ECO:0000256" key="1">
    <source>
        <dbReference type="ARBA" id="ARBA00001946"/>
    </source>
</evidence>
<dbReference type="PROSITE" id="PS51462">
    <property type="entry name" value="NUDIX"/>
    <property type="match status" value="1"/>
</dbReference>
<sequence>MGAAPGRPGLTAHHVVAGVLVRGTTLLVGHRSPERRWYPDVWDLPGGHVEPGEDEPGALARELREEVGVVPRDPVPLARIEDGELRLSLWVVRAWDGEPRNLQSHEHDELRWVTAADLPGLRLAHPAYVDVLQQAVAGAG</sequence>
<gene>
    <name evidence="14" type="ORF">SAMN04488546_3684</name>
</gene>
<dbReference type="InterPro" id="IPR020084">
    <property type="entry name" value="NUDIX_hydrolase_CS"/>
</dbReference>
<keyword evidence="4" id="KW-0235">DNA replication</keyword>
<organism evidence="14 15">
    <name type="scientific">Geodermatophilus poikilotrophus</name>
    <dbReference type="NCBI Taxonomy" id="1333667"/>
    <lineage>
        <taxon>Bacteria</taxon>
        <taxon>Bacillati</taxon>
        <taxon>Actinomycetota</taxon>
        <taxon>Actinomycetes</taxon>
        <taxon>Geodermatophilales</taxon>
        <taxon>Geodermatophilaceae</taxon>
        <taxon>Geodermatophilus</taxon>
    </lineage>
</organism>
<dbReference type="PANTHER" id="PTHR47707">
    <property type="entry name" value="8-OXO-DGTP DIPHOSPHATASE"/>
    <property type="match status" value="1"/>
</dbReference>
<keyword evidence="7 12" id="KW-0378">Hydrolase</keyword>
<dbReference type="EC" id="3.6.1.55" evidence="11"/>
<dbReference type="PANTHER" id="PTHR47707:SF1">
    <property type="entry name" value="NUDIX HYDROLASE FAMILY PROTEIN"/>
    <property type="match status" value="1"/>
</dbReference>
<evidence type="ECO:0000256" key="6">
    <source>
        <dbReference type="ARBA" id="ARBA00022763"/>
    </source>
</evidence>
<dbReference type="GO" id="GO:0008413">
    <property type="term" value="F:8-oxo-7,8-dihydroguanosine triphosphate pyrophosphatase activity"/>
    <property type="evidence" value="ECO:0007669"/>
    <property type="project" value="TreeGrafter"/>
</dbReference>
<dbReference type="InterPro" id="IPR015797">
    <property type="entry name" value="NUDIX_hydrolase-like_dom_sf"/>
</dbReference>
<reference evidence="15" key="1">
    <citation type="submission" date="2016-10" db="EMBL/GenBank/DDBJ databases">
        <authorList>
            <person name="Varghese N."/>
            <person name="Submissions S."/>
        </authorList>
    </citation>
    <scope>NUCLEOTIDE SEQUENCE [LARGE SCALE GENOMIC DNA]</scope>
    <source>
        <strain evidence="15">DSM 44209</strain>
    </source>
</reference>
<comment type="cofactor">
    <cofactor evidence="1">
        <name>Mg(2+)</name>
        <dbReference type="ChEBI" id="CHEBI:18420"/>
    </cofactor>
</comment>
<dbReference type="PROSITE" id="PS00893">
    <property type="entry name" value="NUDIX_BOX"/>
    <property type="match status" value="1"/>
</dbReference>
<evidence type="ECO:0000256" key="10">
    <source>
        <dbReference type="ARBA" id="ARBA00035861"/>
    </source>
</evidence>
<dbReference type="Gene3D" id="3.90.79.10">
    <property type="entry name" value="Nucleoside Triphosphate Pyrophosphohydrolase"/>
    <property type="match status" value="1"/>
</dbReference>
<dbReference type="GO" id="GO:0046872">
    <property type="term" value="F:metal ion binding"/>
    <property type="evidence" value="ECO:0007669"/>
    <property type="project" value="UniProtKB-KW"/>
</dbReference>
<name>A0A1I0HAF5_9ACTN</name>
<evidence type="ECO:0000256" key="4">
    <source>
        <dbReference type="ARBA" id="ARBA00022705"/>
    </source>
</evidence>
<dbReference type="SUPFAM" id="SSF55811">
    <property type="entry name" value="Nudix"/>
    <property type="match status" value="1"/>
</dbReference>
<evidence type="ECO:0000256" key="8">
    <source>
        <dbReference type="ARBA" id="ARBA00022842"/>
    </source>
</evidence>
<evidence type="ECO:0000256" key="5">
    <source>
        <dbReference type="ARBA" id="ARBA00022723"/>
    </source>
</evidence>
<evidence type="ECO:0000256" key="12">
    <source>
        <dbReference type="RuleBase" id="RU003476"/>
    </source>
</evidence>
<protein>
    <recommendedName>
        <fullName evidence="11">8-oxo-dGTP diphosphatase</fullName>
        <ecNumber evidence="11">3.6.1.55</ecNumber>
    </recommendedName>
</protein>
<evidence type="ECO:0000313" key="14">
    <source>
        <dbReference type="EMBL" id="SET79893.1"/>
    </source>
</evidence>
<dbReference type="GO" id="GO:0035539">
    <property type="term" value="F:8-oxo-7,8-dihydrodeoxyguanosine triphosphate pyrophosphatase activity"/>
    <property type="evidence" value="ECO:0007669"/>
    <property type="project" value="UniProtKB-EC"/>
</dbReference>
<feature type="domain" description="Nudix hydrolase" evidence="13">
    <location>
        <begin position="11"/>
        <end position="136"/>
    </location>
</feature>
<evidence type="ECO:0000256" key="11">
    <source>
        <dbReference type="ARBA" id="ARBA00038905"/>
    </source>
</evidence>
<evidence type="ECO:0000256" key="9">
    <source>
        <dbReference type="ARBA" id="ARBA00023204"/>
    </source>
</evidence>
<dbReference type="InterPro" id="IPR020476">
    <property type="entry name" value="Nudix_hydrolase"/>
</dbReference>
<dbReference type="RefSeq" id="WP_281244778.1">
    <property type="nucleotide sequence ID" value="NZ_FOIE01000008.1"/>
</dbReference>
<dbReference type="AlphaFoldDB" id="A0A1I0HAF5"/>
<evidence type="ECO:0000256" key="3">
    <source>
        <dbReference type="ARBA" id="ARBA00022457"/>
    </source>
</evidence>
<dbReference type="GO" id="GO:0006281">
    <property type="term" value="P:DNA repair"/>
    <property type="evidence" value="ECO:0007669"/>
    <property type="project" value="UniProtKB-KW"/>
</dbReference>
<dbReference type="InterPro" id="IPR000086">
    <property type="entry name" value="NUDIX_hydrolase_dom"/>
</dbReference>
<keyword evidence="6" id="KW-0227">DNA damage</keyword>
<dbReference type="Proteomes" id="UP000198507">
    <property type="component" value="Unassembled WGS sequence"/>
</dbReference>
<keyword evidence="5" id="KW-0479">Metal-binding</keyword>
<evidence type="ECO:0000313" key="15">
    <source>
        <dbReference type="Proteomes" id="UP000198507"/>
    </source>
</evidence>
<dbReference type="GO" id="GO:0044716">
    <property type="term" value="F:8-oxo-GDP phosphatase activity"/>
    <property type="evidence" value="ECO:0007669"/>
    <property type="project" value="TreeGrafter"/>
</dbReference>
<keyword evidence="9" id="KW-0234">DNA repair</keyword>
<proteinExistence type="inferred from homology"/>
<accession>A0A1I0HAF5</accession>
<evidence type="ECO:0000259" key="13">
    <source>
        <dbReference type="PROSITE" id="PS51462"/>
    </source>
</evidence>
<evidence type="ECO:0000256" key="7">
    <source>
        <dbReference type="ARBA" id="ARBA00022801"/>
    </source>
</evidence>
<dbReference type="Pfam" id="PF00293">
    <property type="entry name" value="NUDIX"/>
    <property type="match status" value="1"/>
</dbReference>
<dbReference type="EMBL" id="FOIE01000008">
    <property type="protein sequence ID" value="SET79893.1"/>
    <property type="molecule type" value="Genomic_DNA"/>
</dbReference>
<keyword evidence="8" id="KW-0460">Magnesium</keyword>
<dbReference type="PRINTS" id="PR00502">
    <property type="entry name" value="NUDIXFAMILY"/>
</dbReference>
<evidence type="ECO:0000256" key="2">
    <source>
        <dbReference type="ARBA" id="ARBA00005582"/>
    </source>
</evidence>
<comment type="catalytic activity">
    <reaction evidence="10">
        <text>8-oxo-dGTP + H2O = 8-oxo-dGMP + diphosphate + H(+)</text>
        <dbReference type="Rhea" id="RHEA:31575"/>
        <dbReference type="ChEBI" id="CHEBI:15377"/>
        <dbReference type="ChEBI" id="CHEBI:15378"/>
        <dbReference type="ChEBI" id="CHEBI:33019"/>
        <dbReference type="ChEBI" id="CHEBI:63224"/>
        <dbReference type="ChEBI" id="CHEBI:77896"/>
        <dbReference type="EC" id="3.6.1.55"/>
    </reaction>
</comment>
<dbReference type="GO" id="GO:0006260">
    <property type="term" value="P:DNA replication"/>
    <property type="evidence" value="ECO:0007669"/>
    <property type="project" value="UniProtKB-KW"/>
</dbReference>
<keyword evidence="3" id="KW-0515">Mutator protein</keyword>
<keyword evidence="15" id="KW-1185">Reference proteome</keyword>